<keyword evidence="8" id="KW-1185">Reference proteome</keyword>
<dbReference type="InterPro" id="IPR050727">
    <property type="entry name" value="GH43_arabinanases"/>
</dbReference>
<reference evidence="7 8" key="1">
    <citation type="submission" date="2019-01" db="EMBL/GenBank/DDBJ databases">
        <title>Complete genome sequence of Cohnella hallensis HS21 isolated from Korean fir (Abies koreana) rhizospheric soil.</title>
        <authorList>
            <person name="Jiang L."/>
            <person name="Kang S.W."/>
            <person name="Kim S."/>
            <person name="Jung J."/>
            <person name="Kim C.Y."/>
            <person name="Kim D.H."/>
            <person name="Kim S.W."/>
            <person name="Lee J."/>
        </authorList>
    </citation>
    <scope>NUCLEOTIDE SEQUENCE [LARGE SCALE GENOMIC DNA]</scope>
    <source>
        <strain evidence="7 8">HS21</strain>
    </source>
</reference>
<dbReference type="OrthoDB" id="9763933at2"/>
<dbReference type="SUPFAM" id="SSF75005">
    <property type="entry name" value="Arabinanase/levansucrase/invertase"/>
    <property type="match status" value="1"/>
</dbReference>
<dbReference type="CDD" id="cd08981">
    <property type="entry name" value="GH43_Bt1873-like"/>
    <property type="match status" value="1"/>
</dbReference>
<dbReference type="EMBL" id="AP019400">
    <property type="protein sequence ID" value="BBI31573.1"/>
    <property type="molecule type" value="Genomic_DNA"/>
</dbReference>
<proteinExistence type="inferred from homology"/>
<keyword evidence="4 6" id="KW-0326">Glycosidase</keyword>
<dbReference type="Gene3D" id="2.115.10.20">
    <property type="entry name" value="Glycosyl hydrolase domain, family 43"/>
    <property type="match status" value="1"/>
</dbReference>
<keyword evidence="3 6" id="KW-0378">Hydrolase</keyword>
<name>A0A3T1D0E6_9BACL</name>
<dbReference type="GO" id="GO:0004553">
    <property type="term" value="F:hydrolase activity, hydrolyzing O-glycosyl compounds"/>
    <property type="evidence" value="ECO:0007669"/>
    <property type="project" value="InterPro"/>
</dbReference>
<feature type="site" description="Important for catalytic activity, responsible for pKa modulation of the active site Glu and correct orientation of both the proton donor and substrate" evidence="5">
    <location>
        <position position="126"/>
    </location>
</feature>
<sequence length="290" mass="32765">MRLNDIHLRDPYVLPVREHGTYYLYGTTGRTAWDGRPEGFDVYTSKDLTEWEGPYPAFRPDASFWADREYWAPEVHVYRGKYYMFATFKAEGRCRAVQILRADHPLGPFAPNGEGPVTPADWECLDGTLYVDESGLPWMVFCHEWLQVKNGKMCAVRLTEELDAAIGDPVVLFRAADASWVVPVEGDDRFVTDGPFLVREEDGRLLMLWSSCGKDGYAIGIAHSDSGQLAGSWRQEPTALFGKDGGHGMLFADFSDRLLLSIHVPNVHPQERPAFFPVRQDGDSLLMVDR</sequence>
<evidence type="ECO:0000256" key="2">
    <source>
        <dbReference type="ARBA" id="ARBA00009865"/>
    </source>
</evidence>
<comment type="pathway">
    <text evidence="1">Glycan metabolism; L-arabinan degradation.</text>
</comment>
<evidence type="ECO:0000313" key="7">
    <source>
        <dbReference type="EMBL" id="BBI31573.1"/>
    </source>
</evidence>
<dbReference type="KEGG" id="cohn:KCTCHS21_09720"/>
<dbReference type="RefSeq" id="WP_130605476.1">
    <property type="nucleotide sequence ID" value="NZ_AP019400.1"/>
</dbReference>
<dbReference type="AlphaFoldDB" id="A0A3T1D0E6"/>
<gene>
    <name evidence="7" type="ORF">KCTCHS21_09720</name>
</gene>
<accession>A0A3T1D0E6</accession>
<evidence type="ECO:0000256" key="6">
    <source>
        <dbReference type="RuleBase" id="RU361187"/>
    </source>
</evidence>
<dbReference type="Pfam" id="PF04616">
    <property type="entry name" value="Glyco_hydro_43"/>
    <property type="match status" value="1"/>
</dbReference>
<comment type="similarity">
    <text evidence="2 6">Belongs to the glycosyl hydrolase 43 family.</text>
</comment>
<dbReference type="PANTHER" id="PTHR43301:SF3">
    <property type="entry name" value="ARABINAN ENDO-1,5-ALPHA-L-ARABINOSIDASE A-RELATED"/>
    <property type="match status" value="1"/>
</dbReference>
<evidence type="ECO:0000256" key="5">
    <source>
        <dbReference type="PIRSR" id="PIRSR606710-2"/>
    </source>
</evidence>
<organism evidence="7 8">
    <name type="scientific">Cohnella abietis</name>
    <dbReference type="NCBI Taxonomy" id="2507935"/>
    <lineage>
        <taxon>Bacteria</taxon>
        <taxon>Bacillati</taxon>
        <taxon>Bacillota</taxon>
        <taxon>Bacilli</taxon>
        <taxon>Bacillales</taxon>
        <taxon>Paenibacillaceae</taxon>
        <taxon>Cohnella</taxon>
    </lineage>
</organism>
<dbReference type="InterPro" id="IPR006710">
    <property type="entry name" value="Glyco_hydro_43"/>
</dbReference>
<evidence type="ECO:0000256" key="4">
    <source>
        <dbReference type="ARBA" id="ARBA00023295"/>
    </source>
</evidence>
<protein>
    <submittedName>
        <fullName evidence="7">Glycosyl hydrolase family 43</fullName>
    </submittedName>
</protein>
<evidence type="ECO:0000256" key="3">
    <source>
        <dbReference type="ARBA" id="ARBA00022801"/>
    </source>
</evidence>
<evidence type="ECO:0000313" key="8">
    <source>
        <dbReference type="Proteomes" id="UP000289856"/>
    </source>
</evidence>
<evidence type="ECO:0000256" key="1">
    <source>
        <dbReference type="ARBA" id="ARBA00004834"/>
    </source>
</evidence>
<dbReference type="Proteomes" id="UP000289856">
    <property type="component" value="Chromosome"/>
</dbReference>
<dbReference type="PANTHER" id="PTHR43301">
    <property type="entry name" value="ARABINAN ENDO-1,5-ALPHA-L-ARABINOSIDASE"/>
    <property type="match status" value="1"/>
</dbReference>
<dbReference type="GO" id="GO:0005975">
    <property type="term" value="P:carbohydrate metabolic process"/>
    <property type="evidence" value="ECO:0007669"/>
    <property type="project" value="InterPro"/>
</dbReference>
<dbReference type="InterPro" id="IPR023296">
    <property type="entry name" value="Glyco_hydro_beta-prop_sf"/>
</dbReference>